<proteinExistence type="predicted"/>
<gene>
    <name evidence="1" type="ORF">JANAI62_17760</name>
</gene>
<sequence>MKAITTALVATVVIAVGAWFVLGELGFSVQDTQSGPNVRLD</sequence>
<comment type="caution">
    <text evidence="1">The sequence shown here is derived from an EMBL/GenBank/DDBJ whole genome shotgun (WGS) entry which is preliminary data.</text>
</comment>
<dbReference type="RefSeq" id="WP_255576269.1">
    <property type="nucleotide sequence ID" value="NZ_BPFH01000003.1"/>
</dbReference>
<keyword evidence="2" id="KW-1185">Reference proteome</keyword>
<protein>
    <submittedName>
        <fullName evidence="1">Uncharacterized protein</fullName>
    </submittedName>
</protein>
<dbReference type="EMBL" id="BPFH01000003">
    <property type="protein sequence ID" value="GIT95153.1"/>
    <property type="molecule type" value="Genomic_DNA"/>
</dbReference>
<name>A0ABQ4NL54_9RHOB</name>
<evidence type="ECO:0000313" key="2">
    <source>
        <dbReference type="Proteomes" id="UP000786693"/>
    </source>
</evidence>
<organism evidence="1 2">
    <name type="scientific">Jannaschia pagri</name>
    <dbReference type="NCBI Taxonomy" id="2829797"/>
    <lineage>
        <taxon>Bacteria</taxon>
        <taxon>Pseudomonadati</taxon>
        <taxon>Pseudomonadota</taxon>
        <taxon>Alphaproteobacteria</taxon>
        <taxon>Rhodobacterales</taxon>
        <taxon>Roseobacteraceae</taxon>
        <taxon>Jannaschia</taxon>
    </lineage>
</organism>
<evidence type="ECO:0000313" key="1">
    <source>
        <dbReference type="EMBL" id="GIT95153.1"/>
    </source>
</evidence>
<accession>A0ABQ4NL54</accession>
<dbReference type="Proteomes" id="UP000786693">
    <property type="component" value="Unassembled WGS sequence"/>
</dbReference>
<reference evidence="1 2" key="1">
    <citation type="submission" date="2021-05" db="EMBL/GenBank/DDBJ databases">
        <title>Bacteria Genome sequencing.</title>
        <authorList>
            <person name="Takabe Y."/>
            <person name="Nakajima Y."/>
            <person name="Suzuki S."/>
            <person name="Shiozaki T."/>
        </authorList>
    </citation>
    <scope>NUCLEOTIDE SEQUENCE [LARGE SCALE GENOMIC DNA]</scope>
    <source>
        <strain evidence="1 2">AI_62</strain>
    </source>
</reference>